<accession>A0A9Q0XG08</accession>
<evidence type="ECO:0000313" key="2">
    <source>
        <dbReference type="Proteomes" id="UP001142489"/>
    </source>
</evidence>
<gene>
    <name evidence="1" type="ORF">JRQ81_005154</name>
</gene>
<dbReference type="Proteomes" id="UP001142489">
    <property type="component" value="Unassembled WGS sequence"/>
</dbReference>
<protein>
    <submittedName>
        <fullName evidence="1">Uncharacterized protein</fullName>
    </submittedName>
</protein>
<keyword evidence="2" id="KW-1185">Reference proteome</keyword>
<dbReference type="AlphaFoldDB" id="A0A9Q0XG08"/>
<sequence>MEKQPPPDSPFGLVSLLRRRGISALGNAEAAGALDWFPGRSRPPGWPSPPLASWWCPRWGGLSTWPHPLPQRKPEGGSQNSIFSLNLVEKLQQLGLDKVVARGEASYATLQLQGFHPRKRDLW</sequence>
<dbReference type="EMBL" id="JAPFRF010000012">
    <property type="protein sequence ID" value="KAJ7313612.1"/>
    <property type="molecule type" value="Genomic_DNA"/>
</dbReference>
<evidence type="ECO:0000313" key="1">
    <source>
        <dbReference type="EMBL" id="KAJ7313612.1"/>
    </source>
</evidence>
<organism evidence="1 2">
    <name type="scientific">Phrynocephalus forsythii</name>
    <dbReference type="NCBI Taxonomy" id="171643"/>
    <lineage>
        <taxon>Eukaryota</taxon>
        <taxon>Metazoa</taxon>
        <taxon>Chordata</taxon>
        <taxon>Craniata</taxon>
        <taxon>Vertebrata</taxon>
        <taxon>Euteleostomi</taxon>
        <taxon>Lepidosauria</taxon>
        <taxon>Squamata</taxon>
        <taxon>Bifurcata</taxon>
        <taxon>Unidentata</taxon>
        <taxon>Episquamata</taxon>
        <taxon>Toxicofera</taxon>
        <taxon>Iguania</taxon>
        <taxon>Acrodonta</taxon>
        <taxon>Agamidae</taxon>
        <taxon>Agaminae</taxon>
        <taxon>Phrynocephalus</taxon>
    </lineage>
</organism>
<comment type="caution">
    <text evidence="1">The sequence shown here is derived from an EMBL/GenBank/DDBJ whole genome shotgun (WGS) entry which is preliminary data.</text>
</comment>
<name>A0A9Q0XG08_9SAUR</name>
<proteinExistence type="predicted"/>
<reference evidence="1" key="1">
    <citation type="journal article" date="2023" name="DNA Res.">
        <title>Chromosome-level genome assembly of Phrynocephalus forsythii using third-generation DNA sequencing and Hi-C analysis.</title>
        <authorList>
            <person name="Qi Y."/>
            <person name="Zhao W."/>
            <person name="Zhao Y."/>
            <person name="Niu C."/>
            <person name="Cao S."/>
            <person name="Zhang Y."/>
        </authorList>
    </citation>
    <scope>NUCLEOTIDE SEQUENCE</scope>
    <source>
        <tissue evidence="1">Muscle</tissue>
    </source>
</reference>